<evidence type="ECO:0000259" key="9">
    <source>
        <dbReference type="Pfam" id="PF19425"/>
    </source>
</evidence>
<dbReference type="PANTHER" id="PTHR21666">
    <property type="entry name" value="PEPTIDASE-RELATED"/>
    <property type="match status" value="1"/>
</dbReference>
<evidence type="ECO:0000313" key="10">
    <source>
        <dbReference type="EMBL" id="UWN56946.1"/>
    </source>
</evidence>
<name>A0ABY5UYC8_9BACT</name>
<gene>
    <name evidence="10" type="ORF">NQ491_09855</name>
</gene>
<dbReference type="InterPro" id="IPR045834">
    <property type="entry name" value="Csd3_N2"/>
</dbReference>
<evidence type="ECO:0000256" key="5">
    <source>
        <dbReference type="ARBA" id="ARBA00022801"/>
    </source>
</evidence>
<keyword evidence="5" id="KW-0378">Hydrolase</keyword>
<evidence type="ECO:0000256" key="2">
    <source>
        <dbReference type="ARBA" id="ARBA00004196"/>
    </source>
</evidence>
<dbReference type="Gene3D" id="3.10.450.350">
    <property type="match status" value="2"/>
</dbReference>
<reference evidence="10" key="1">
    <citation type="journal article" date="2022" name="Cell">
        <title>Design, construction, and in vivo augmentation of a complex gut microbiome.</title>
        <authorList>
            <person name="Cheng A.G."/>
            <person name="Ho P.Y."/>
            <person name="Aranda-Diaz A."/>
            <person name="Jain S."/>
            <person name="Yu F.B."/>
            <person name="Meng X."/>
            <person name="Wang M."/>
            <person name="Iakiviak M."/>
            <person name="Nagashima K."/>
            <person name="Zhao A."/>
            <person name="Murugkar P."/>
            <person name="Patil A."/>
            <person name="Atabakhsh K."/>
            <person name="Weakley A."/>
            <person name="Yan J."/>
            <person name="Brumbaugh A.R."/>
            <person name="Higginbottom S."/>
            <person name="Dimas A."/>
            <person name="Shiver A.L."/>
            <person name="Deutschbauer A."/>
            <person name="Neff N."/>
            <person name="Sonnenburg J.L."/>
            <person name="Huang K.C."/>
            <person name="Fischbach M.A."/>
        </authorList>
    </citation>
    <scope>NUCLEOTIDE SEQUENCE</scope>
    <source>
        <strain evidence="10">AP11</strain>
    </source>
</reference>
<dbReference type="InterPro" id="IPR016047">
    <property type="entry name" value="M23ase_b-sheet_dom"/>
</dbReference>
<keyword evidence="3" id="KW-0645">Protease</keyword>
<evidence type="ECO:0000256" key="6">
    <source>
        <dbReference type="ARBA" id="ARBA00022833"/>
    </source>
</evidence>
<comment type="cofactor">
    <cofactor evidence="1">
        <name>Zn(2+)</name>
        <dbReference type="ChEBI" id="CHEBI:29105"/>
    </cofactor>
</comment>
<dbReference type="GeneID" id="82892039"/>
<sequence>MKRKWIIIAAAIAVAVIAVVLIVCLCGRNESHALPAEEAAEEETVELLFGIDKQRYDIEQGIVREGETAGQILARYGVGAGTIDRIAKAAEPVFSLKNIRFGKPFTVFREKDSTSRLAYFVYEPTATDYLIVDLSGDSVDVRKNAKEVTVERRMKTATIESSLWNCMIDNGMSPNLAMELSEIYAWSIDFFGLQKGDNFTIIYDQQFVDSTEVGHGTIWGARFEHGGKTYYAVPFVQDGKLSYWDEQGNSLRKNLLKAPLKYSRISSRFSNGRMHPILRIRRPHHGVDYAAPSGTPVVAVGDGVVIFKGYAGGGGNTLKIKHNSGSLVSGYLHLKGYAKGIAKGTRVRQGQLIGYVGSTGLSTGPHLDFRLWRNGTPIDPLKVPTEPAEPIREANRAAFTDIKDRILAELQGRLADSLRVTTFEQTPDTAARTAKTDSVPQK</sequence>
<keyword evidence="6" id="KW-0862">Zinc</keyword>
<comment type="subcellular location">
    <subcellularLocation>
        <location evidence="2">Cell envelope</location>
    </subcellularLocation>
</comment>
<dbReference type="InterPro" id="IPR050570">
    <property type="entry name" value="Cell_wall_metabolism_enzyme"/>
</dbReference>
<evidence type="ECO:0000256" key="7">
    <source>
        <dbReference type="ARBA" id="ARBA00023049"/>
    </source>
</evidence>
<proteinExistence type="predicted"/>
<evidence type="ECO:0000256" key="3">
    <source>
        <dbReference type="ARBA" id="ARBA00022670"/>
    </source>
</evidence>
<dbReference type="RefSeq" id="WP_019245730.1">
    <property type="nucleotide sequence ID" value="NZ_CAPH01000009.1"/>
</dbReference>
<feature type="domain" description="Csd3-like second N-terminal" evidence="9">
    <location>
        <begin position="156"/>
        <end position="270"/>
    </location>
</feature>
<dbReference type="InterPro" id="IPR011055">
    <property type="entry name" value="Dup_hybrid_motif"/>
</dbReference>
<dbReference type="SUPFAM" id="SSF51261">
    <property type="entry name" value="Duplicated hybrid motif"/>
    <property type="match status" value="1"/>
</dbReference>
<dbReference type="Pfam" id="PF19425">
    <property type="entry name" value="Csd3_N2"/>
    <property type="match status" value="1"/>
</dbReference>
<dbReference type="EMBL" id="CP102294">
    <property type="protein sequence ID" value="UWN56946.1"/>
    <property type="molecule type" value="Genomic_DNA"/>
</dbReference>
<protein>
    <submittedName>
        <fullName evidence="10">Peptidoglycan DD-metalloendopeptidase family protein</fullName>
    </submittedName>
</protein>
<dbReference type="Pfam" id="PF01551">
    <property type="entry name" value="Peptidase_M23"/>
    <property type="match status" value="1"/>
</dbReference>
<evidence type="ECO:0000256" key="4">
    <source>
        <dbReference type="ARBA" id="ARBA00022723"/>
    </source>
</evidence>
<evidence type="ECO:0000256" key="1">
    <source>
        <dbReference type="ARBA" id="ARBA00001947"/>
    </source>
</evidence>
<dbReference type="PANTHER" id="PTHR21666:SF288">
    <property type="entry name" value="CELL DIVISION PROTEIN YTFB"/>
    <property type="match status" value="1"/>
</dbReference>
<feature type="domain" description="M23ase beta-sheet core" evidence="8">
    <location>
        <begin position="283"/>
        <end position="380"/>
    </location>
</feature>
<dbReference type="Proteomes" id="UP001059295">
    <property type="component" value="Chromosome"/>
</dbReference>
<keyword evidence="11" id="KW-1185">Reference proteome</keyword>
<keyword evidence="4" id="KW-0479">Metal-binding</keyword>
<organism evidence="10 11">
    <name type="scientific">Alistipes ihumii AP11</name>
    <dbReference type="NCBI Taxonomy" id="1211813"/>
    <lineage>
        <taxon>Bacteria</taxon>
        <taxon>Pseudomonadati</taxon>
        <taxon>Bacteroidota</taxon>
        <taxon>Bacteroidia</taxon>
        <taxon>Bacteroidales</taxon>
        <taxon>Rikenellaceae</taxon>
        <taxon>Alistipes</taxon>
    </lineage>
</organism>
<evidence type="ECO:0000259" key="8">
    <source>
        <dbReference type="Pfam" id="PF01551"/>
    </source>
</evidence>
<dbReference type="Gene3D" id="2.70.70.10">
    <property type="entry name" value="Glucose Permease (Domain IIA)"/>
    <property type="match status" value="1"/>
</dbReference>
<dbReference type="CDD" id="cd12797">
    <property type="entry name" value="M23_peptidase"/>
    <property type="match status" value="1"/>
</dbReference>
<keyword evidence="7" id="KW-0482">Metalloprotease</keyword>
<accession>A0ABY5UYC8</accession>
<evidence type="ECO:0000313" key="11">
    <source>
        <dbReference type="Proteomes" id="UP001059295"/>
    </source>
</evidence>